<organism evidence="6 7">
    <name type="scientific">Flavobacterium helocola</name>
    <dbReference type="NCBI Taxonomy" id="3139139"/>
    <lineage>
        <taxon>Bacteria</taxon>
        <taxon>Pseudomonadati</taxon>
        <taxon>Bacteroidota</taxon>
        <taxon>Flavobacteriia</taxon>
        <taxon>Flavobacteriales</taxon>
        <taxon>Flavobacteriaceae</taxon>
        <taxon>Flavobacterium</taxon>
    </lineage>
</organism>
<feature type="non-terminal residue" evidence="6">
    <location>
        <position position="1"/>
    </location>
</feature>
<dbReference type="Proteomes" id="UP001393056">
    <property type="component" value="Unassembled WGS sequence"/>
</dbReference>
<evidence type="ECO:0000256" key="4">
    <source>
        <dbReference type="SAM" id="MobiDB-lite"/>
    </source>
</evidence>
<feature type="region of interest" description="Disordered" evidence="4">
    <location>
        <begin position="1"/>
        <end position="22"/>
    </location>
</feature>
<dbReference type="InterPro" id="IPR033764">
    <property type="entry name" value="Sdr_B"/>
</dbReference>
<gene>
    <name evidence="6" type="ORF">AAEO58_12300</name>
</gene>
<dbReference type="Gene3D" id="2.60.40.10">
    <property type="entry name" value="Immunoglobulins"/>
    <property type="match status" value="3"/>
</dbReference>
<dbReference type="EMBL" id="JBBYHT010000006">
    <property type="protein sequence ID" value="MEL1248825.1"/>
    <property type="molecule type" value="Genomic_DNA"/>
</dbReference>
<protein>
    <submittedName>
        <fullName evidence="6">SdrD B-like domain-containing protein</fullName>
    </submittedName>
</protein>
<reference evidence="6 7" key="1">
    <citation type="submission" date="2024-04" db="EMBL/GenBank/DDBJ databases">
        <title>Flavobacterium sp. DGU41 16S ribosomal RNA gene Genome sequencing and assembly.</title>
        <authorList>
            <person name="Park S."/>
        </authorList>
    </citation>
    <scope>NUCLEOTIDE SEQUENCE [LARGE SCALE GENOMIC DNA]</scope>
    <source>
        <strain evidence="6 7">DGU41</strain>
    </source>
</reference>
<keyword evidence="7" id="KW-1185">Reference proteome</keyword>
<name>A0ABU9I8R9_9FLAO</name>
<evidence type="ECO:0000256" key="3">
    <source>
        <dbReference type="ARBA" id="ARBA00022729"/>
    </source>
</evidence>
<evidence type="ECO:0000313" key="7">
    <source>
        <dbReference type="Proteomes" id="UP001393056"/>
    </source>
</evidence>
<dbReference type="RefSeq" id="WP_341683685.1">
    <property type="nucleotide sequence ID" value="NZ_JBBYHT010000006.1"/>
</dbReference>
<feature type="domain" description="SD-repeat containing protein B" evidence="5">
    <location>
        <begin position="149"/>
        <end position="226"/>
    </location>
</feature>
<keyword evidence="3" id="KW-0732">Signal</keyword>
<evidence type="ECO:0000256" key="1">
    <source>
        <dbReference type="ARBA" id="ARBA00004613"/>
    </source>
</evidence>
<dbReference type="Pfam" id="PF17210">
    <property type="entry name" value="SdrD_B"/>
    <property type="match status" value="2"/>
</dbReference>
<feature type="domain" description="SD-repeat containing protein B" evidence="5">
    <location>
        <begin position="42"/>
        <end position="119"/>
    </location>
</feature>
<evidence type="ECO:0000256" key="2">
    <source>
        <dbReference type="ARBA" id="ARBA00022525"/>
    </source>
</evidence>
<feature type="compositionally biased region" description="Polar residues" evidence="4">
    <location>
        <begin position="1"/>
        <end position="20"/>
    </location>
</feature>
<evidence type="ECO:0000259" key="5">
    <source>
        <dbReference type="Pfam" id="PF17210"/>
    </source>
</evidence>
<evidence type="ECO:0000313" key="6">
    <source>
        <dbReference type="EMBL" id="MEL1248825.1"/>
    </source>
</evidence>
<dbReference type="SUPFAM" id="SSF117074">
    <property type="entry name" value="Hypothetical protein PA1324"/>
    <property type="match status" value="2"/>
</dbReference>
<dbReference type="InterPro" id="IPR013783">
    <property type="entry name" value="Ig-like_fold"/>
</dbReference>
<accession>A0ABU9I8R9</accession>
<proteinExistence type="predicted"/>
<sequence>TATLPAGSVQTEGTNPTSVTPVGGASVSAGVDGYQAQGSVTGTIYADVNGNGTQDGAETGISGVTVFADLDGDGVQDVGEPSATTAADGSYTIAGVPAGSPVNIVVNTTTLPAGSVQTEGTNPTSVTPVGGASVSAGVDGYQAQGSVTGTIYADVNGNGTQDGAETGISGVTVFADLDGDGIQDVGEPSATTAADGSYTITGVPAGSPVNIVVNTATLPAGSVQTEGTNPTSVTPVGGASVSAGVDGYQAQGSVTGTIYADVNGNGTQDGAETGISGVTVFADLDGD</sequence>
<comment type="caution">
    <text evidence="6">The sequence shown here is derived from an EMBL/GenBank/DDBJ whole genome shotgun (WGS) entry which is preliminary data.</text>
</comment>
<comment type="subcellular location">
    <subcellularLocation>
        <location evidence="1">Secreted</location>
    </subcellularLocation>
</comment>
<keyword evidence="2" id="KW-0964">Secreted</keyword>